<dbReference type="CDD" id="cd06362">
    <property type="entry name" value="PBP1_mGluR"/>
    <property type="match status" value="1"/>
</dbReference>
<organism evidence="14 15">
    <name type="scientific">Limulus polyphemus</name>
    <name type="common">Atlantic horseshoe crab</name>
    <dbReference type="NCBI Taxonomy" id="6850"/>
    <lineage>
        <taxon>Eukaryota</taxon>
        <taxon>Metazoa</taxon>
        <taxon>Ecdysozoa</taxon>
        <taxon>Arthropoda</taxon>
        <taxon>Chelicerata</taxon>
        <taxon>Merostomata</taxon>
        <taxon>Xiphosura</taxon>
        <taxon>Limulidae</taxon>
        <taxon>Limulus</taxon>
    </lineage>
</organism>
<evidence type="ECO:0000256" key="8">
    <source>
        <dbReference type="ARBA" id="ARBA00023170"/>
    </source>
</evidence>
<dbReference type="SUPFAM" id="SSF53822">
    <property type="entry name" value="Periplasmic binding protein-like I"/>
    <property type="match status" value="1"/>
</dbReference>
<evidence type="ECO:0000256" key="2">
    <source>
        <dbReference type="ARBA" id="ARBA00007242"/>
    </source>
</evidence>
<dbReference type="InterPro" id="IPR001828">
    <property type="entry name" value="ANF_lig-bd_rcpt"/>
</dbReference>
<evidence type="ECO:0000256" key="3">
    <source>
        <dbReference type="ARBA" id="ARBA00022475"/>
    </source>
</evidence>
<dbReference type="PANTHER" id="PTHR24060">
    <property type="entry name" value="METABOTROPIC GLUTAMATE RECEPTOR"/>
    <property type="match status" value="1"/>
</dbReference>
<keyword evidence="6" id="KW-0297">G-protein coupled receptor</keyword>
<keyword evidence="14" id="KW-1185">Reference proteome</keyword>
<dbReference type="Gene3D" id="2.10.50.30">
    <property type="entry name" value="GPCR, family 3, nine cysteines domain"/>
    <property type="match status" value="1"/>
</dbReference>
<evidence type="ECO:0000256" key="6">
    <source>
        <dbReference type="ARBA" id="ARBA00023040"/>
    </source>
</evidence>
<feature type="domain" description="G-protein coupled receptors family 3 profile" evidence="13">
    <location>
        <begin position="685"/>
        <end position="950"/>
    </location>
</feature>
<keyword evidence="8" id="KW-0675">Receptor</keyword>
<proteinExistence type="inferred from homology"/>
<feature type="transmembrane region" description="Helical" evidence="12">
    <location>
        <begin position="723"/>
        <end position="742"/>
    </location>
</feature>
<evidence type="ECO:0000259" key="13">
    <source>
        <dbReference type="PROSITE" id="PS50259"/>
    </source>
</evidence>
<keyword evidence="3" id="KW-1003">Cell membrane</keyword>
<accession>A0ABM1BEH1</accession>
<feature type="transmembrane region" description="Helical" evidence="12">
    <location>
        <begin position="843"/>
        <end position="866"/>
    </location>
</feature>
<reference evidence="15" key="1">
    <citation type="submission" date="2025-08" db="UniProtKB">
        <authorList>
            <consortium name="RefSeq"/>
        </authorList>
    </citation>
    <scope>IDENTIFICATION</scope>
    <source>
        <tissue evidence="15">Muscle</tissue>
    </source>
</reference>
<evidence type="ECO:0000313" key="14">
    <source>
        <dbReference type="Proteomes" id="UP000694941"/>
    </source>
</evidence>
<comment type="subcellular location">
    <subcellularLocation>
        <location evidence="1">Cell membrane</location>
        <topology evidence="1">Multi-pass membrane protein</topology>
    </subcellularLocation>
</comment>
<evidence type="ECO:0000256" key="5">
    <source>
        <dbReference type="ARBA" id="ARBA00022989"/>
    </source>
</evidence>
<dbReference type="PRINTS" id="PR00248">
    <property type="entry name" value="GPCRMGR"/>
</dbReference>
<dbReference type="GeneID" id="106464735"/>
<feature type="region of interest" description="Disordered" evidence="11">
    <location>
        <begin position="992"/>
        <end position="1013"/>
    </location>
</feature>
<keyword evidence="5 12" id="KW-1133">Transmembrane helix</keyword>
<dbReference type="InterPro" id="IPR000162">
    <property type="entry name" value="GPCR_3_mtglu_rcpt"/>
</dbReference>
<evidence type="ECO:0000256" key="12">
    <source>
        <dbReference type="SAM" id="Phobius"/>
    </source>
</evidence>
<feature type="transmembrane region" description="Helical" evidence="12">
    <location>
        <begin position="910"/>
        <end position="936"/>
    </location>
</feature>
<dbReference type="InterPro" id="IPR000337">
    <property type="entry name" value="GPCR_3"/>
</dbReference>
<dbReference type="InterPro" id="IPR011500">
    <property type="entry name" value="GPCR_3_9-Cys_dom"/>
</dbReference>
<dbReference type="Pfam" id="PF00003">
    <property type="entry name" value="7tm_3"/>
    <property type="match status" value="1"/>
</dbReference>
<keyword evidence="4 12" id="KW-0812">Transmembrane</keyword>
<evidence type="ECO:0000256" key="10">
    <source>
        <dbReference type="ARBA" id="ARBA00023224"/>
    </source>
</evidence>
<evidence type="ECO:0000256" key="1">
    <source>
        <dbReference type="ARBA" id="ARBA00004651"/>
    </source>
</evidence>
<dbReference type="InterPro" id="IPR028082">
    <property type="entry name" value="Peripla_BP_I"/>
</dbReference>
<feature type="transmembrane region" description="Helical" evidence="12">
    <location>
        <begin position="685"/>
        <end position="711"/>
    </location>
</feature>
<evidence type="ECO:0000256" key="11">
    <source>
        <dbReference type="SAM" id="MobiDB-lite"/>
    </source>
</evidence>
<gene>
    <name evidence="15" type="primary">LOC106464735</name>
</gene>
<evidence type="ECO:0000313" key="15">
    <source>
        <dbReference type="RefSeq" id="XP_013780344.2"/>
    </source>
</evidence>
<evidence type="ECO:0000256" key="7">
    <source>
        <dbReference type="ARBA" id="ARBA00023136"/>
    </source>
</evidence>
<dbReference type="Pfam" id="PF01094">
    <property type="entry name" value="ANF_receptor"/>
    <property type="match status" value="1"/>
</dbReference>
<dbReference type="PROSITE" id="PS00981">
    <property type="entry name" value="G_PROTEIN_RECEP_F3_3"/>
    <property type="match status" value="1"/>
</dbReference>
<dbReference type="InterPro" id="IPR017978">
    <property type="entry name" value="GPCR_3_C"/>
</dbReference>
<evidence type="ECO:0000256" key="9">
    <source>
        <dbReference type="ARBA" id="ARBA00023180"/>
    </source>
</evidence>
<keyword evidence="10" id="KW-0807">Transducer</keyword>
<dbReference type="Gene3D" id="3.40.50.2300">
    <property type="match status" value="2"/>
</dbReference>
<dbReference type="Pfam" id="PF07562">
    <property type="entry name" value="NCD3G"/>
    <property type="match status" value="1"/>
</dbReference>
<sequence>MLILNFSRKPRNMARITETFRTSPSTLCTLFVFQVSNLATISMAFFVGHLLLISLYQVSVASHRQHLNIRHLPKMSELANLLSQNFSDTETFFHHLNLENVDFWKSRTLNSRSVLGWTWNKTNTSLNYTWPVKRVAEIEGDIILGGLMMVHEREDTQICGPIMPQGGIQALECMLYTIDWVNSQENFLPGVTLGAYILDDCDKDTYGLEQAVDFIKGSIRNIDDSTYRCPDGSSPVIRQKMISGVLGAASSVTSIQVANLLRLFKIPQVSFFSTSPELSNKQRFEYFLRTVPSDTNQAQAMVEIIKILNWTYVSILYEESTYGIKAFNVLEERLAHHNICIAIKEKLTKDSGVASEGVYDKIVRKLLSRQRARGVIIFGSDQEVAGVMRAVKRNNVTGYFSWIGSDGWSARALVFDGNEPQVEGTLSVQPRAHSVDGFDDYFLSLNVKNNRRNPWFVEYWEQYFHCKWPNSTITPYNQNYNKQCSGDEVMTYTNGYESERQLQFVSDAVLSFAYAFRDMHQNLCGGRPGLCQRMNPIDGTELLTYLYKVHFTGLSGDEFQFSKNGDGPARYNIIHFKQVKQGNYQWVRVGEYKNGQLTLNLSQVQFHLHEPHMPPSVCSDPCEKGQAKKFVEGENCCWHCLSCTKYQVLLSETQCVECPLGFLPDNDHEICIAIPELYMRPDSSWAIGALAFSTTGISVTVFVIVVFIRYNDTPVVKASGRELSYVLLAGILMCYGMTYMLVQRPTNFICGAQKTGIGLCFSVVYSALLTKTNRIARIFNAGKRSARRPSFISPKSQLVICGALISVQISITTVWLAFTPPRAIHHHPTREDNHVVCAASINASYMVAFAYPITLTLICTVYAILTRKIPEAFNESKYIGFTMYTTCIIWLAFVPIYFSTAEHVALNVTTMSVAISLSSTVTLVCLFTPKLYILLLHPEKNIRQSMMPQNKHGTLNNTLITTPSATKVESATQSDEYEMSEKLRISRISRATQTPNALPAESQINQADRNVHL</sequence>
<feature type="transmembrane region" description="Helical" evidence="12">
    <location>
        <begin position="797"/>
        <end position="818"/>
    </location>
</feature>
<dbReference type="InterPro" id="IPR038550">
    <property type="entry name" value="GPCR_3_9-Cys_sf"/>
</dbReference>
<dbReference type="CDD" id="cd15045">
    <property type="entry name" value="7tmC_mGluRs"/>
    <property type="match status" value="1"/>
</dbReference>
<evidence type="ECO:0000256" key="4">
    <source>
        <dbReference type="ARBA" id="ARBA00022692"/>
    </source>
</evidence>
<dbReference type="Proteomes" id="UP000694941">
    <property type="component" value="Unplaced"/>
</dbReference>
<feature type="transmembrane region" description="Helical" evidence="12">
    <location>
        <begin position="878"/>
        <end position="898"/>
    </location>
</feature>
<name>A0ABM1BEH1_LIMPO</name>
<feature type="transmembrane region" description="Helical" evidence="12">
    <location>
        <begin position="754"/>
        <end position="776"/>
    </location>
</feature>
<dbReference type="InterPro" id="IPR050726">
    <property type="entry name" value="mGluR"/>
</dbReference>
<comment type="similarity">
    <text evidence="2">Belongs to the G-protein coupled receptor 3 family.</text>
</comment>
<keyword evidence="9" id="KW-0325">Glycoprotein</keyword>
<dbReference type="RefSeq" id="XP_013780344.2">
    <property type="nucleotide sequence ID" value="XM_013924890.2"/>
</dbReference>
<dbReference type="PRINTS" id="PR00593">
    <property type="entry name" value="MTABOTROPICR"/>
</dbReference>
<dbReference type="PROSITE" id="PS50259">
    <property type="entry name" value="G_PROTEIN_RECEP_F3_4"/>
    <property type="match status" value="1"/>
</dbReference>
<dbReference type="InterPro" id="IPR017979">
    <property type="entry name" value="GPCR_3_CS"/>
</dbReference>
<protein>
    <submittedName>
        <fullName evidence="15">Metabotropic glutamate receptor 8-like isoform X1</fullName>
    </submittedName>
</protein>
<keyword evidence="7 12" id="KW-0472">Membrane</keyword>